<reference evidence="1" key="1">
    <citation type="journal article" date="2009" name="PLoS Genet.">
        <title>Sequencing, mapping, and analysis of 27,455 maize full-length cDNAs.</title>
        <authorList>
            <person name="Soderlund C."/>
            <person name="Descour A."/>
            <person name="Kudrna D."/>
            <person name="Bomhoff M."/>
            <person name="Boyd L."/>
            <person name="Currie J."/>
            <person name="Angelova A."/>
            <person name="Collura K."/>
            <person name="Wissotski M."/>
            <person name="Ashley E."/>
            <person name="Morrow D."/>
            <person name="Fernandes J."/>
            <person name="Walbot V."/>
            <person name="Yu Y."/>
        </authorList>
    </citation>
    <scope>NUCLEOTIDE SEQUENCE</scope>
    <source>
        <strain evidence="1">B73</strain>
    </source>
</reference>
<dbReference type="AlphaFoldDB" id="C0HEL8"/>
<organism evidence="1">
    <name type="scientific">Zea mays</name>
    <name type="common">Maize</name>
    <dbReference type="NCBI Taxonomy" id="4577"/>
    <lineage>
        <taxon>Eukaryota</taxon>
        <taxon>Viridiplantae</taxon>
        <taxon>Streptophyta</taxon>
        <taxon>Embryophyta</taxon>
        <taxon>Tracheophyta</taxon>
        <taxon>Spermatophyta</taxon>
        <taxon>Magnoliopsida</taxon>
        <taxon>Liliopsida</taxon>
        <taxon>Poales</taxon>
        <taxon>Poaceae</taxon>
        <taxon>PACMAD clade</taxon>
        <taxon>Panicoideae</taxon>
        <taxon>Andropogonodae</taxon>
        <taxon>Andropogoneae</taxon>
        <taxon>Tripsacinae</taxon>
        <taxon>Zea</taxon>
    </lineage>
</organism>
<proteinExistence type="evidence at transcript level"/>
<reference evidence="1" key="2">
    <citation type="submission" date="2012-06" db="EMBL/GenBank/DDBJ databases">
        <authorList>
            <person name="Yu Y."/>
            <person name="Currie J."/>
            <person name="Lomeli R."/>
            <person name="Angelova A."/>
            <person name="Collura K."/>
            <person name="Wissotski M."/>
            <person name="Campos D."/>
            <person name="Kudrna D."/>
            <person name="Golser W."/>
            <person name="Ashely E."/>
            <person name="Descour A."/>
            <person name="Fernandes J."/>
            <person name="Soderlund C."/>
            <person name="Walbot V."/>
        </authorList>
    </citation>
    <scope>NUCLEOTIDE SEQUENCE</scope>
    <source>
        <strain evidence="1">B73</strain>
    </source>
</reference>
<sequence length="54" mass="6179">MHAWLLAPLPCDKATSTGKGKEKKETIITWTLFVLLFQEKFITHFSPCLDDDGR</sequence>
<protein>
    <submittedName>
        <fullName evidence="1">Uncharacterized protein</fullName>
    </submittedName>
</protein>
<dbReference type="EMBL" id="BT060774">
    <property type="protein sequence ID" value="ACN25471.1"/>
    <property type="molecule type" value="mRNA"/>
</dbReference>
<accession>C0HEL8</accession>
<name>C0HEL8_MAIZE</name>
<evidence type="ECO:0000313" key="1">
    <source>
        <dbReference type="EMBL" id="ACN25471.1"/>
    </source>
</evidence>